<sequence length="63" mass="7400">MLSLWFAYSRFASNELIPNGFLTVFFLFESCSIYGCKKIYTLLVVCGVYIDLCWPNFSCYQSW</sequence>
<organism evidence="1 2">
    <name type="scientific">Helianthus annuus</name>
    <name type="common">Common sunflower</name>
    <dbReference type="NCBI Taxonomy" id="4232"/>
    <lineage>
        <taxon>Eukaryota</taxon>
        <taxon>Viridiplantae</taxon>
        <taxon>Streptophyta</taxon>
        <taxon>Embryophyta</taxon>
        <taxon>Tracheophyta</taxon>
        <taxon>Spermatophyta</taxon>
        <taxon>Magnoliopsida</taxon>
        <taxon>eudicotyledons</taxon>
        <taxon>Gunneridae</taxon>
        <taxon>Pentapetalae</taxon>
        <taxon>asterids</taxon>
        <taxon>campanulids</taxon>
        <taxon>Asterales</taxon>
        <taxon>Asteraceae</taxon>
        <taxon>Asteroideae</taxon>
        <taxon>Heliantheae alliance</taxon>
        <taxon>Heliantheae</taxon>
        <taxon>Helianthus</taxon>
    </lineage>
</organism>
<keyword evidence="2" id="KW-1185">Reference proteome</keyword>
<gene>
    <name evidence="1" type="ORF">HanXRQr2_Chr16g0769841</name>
</gene>
<evidence type="ECO:0000313" key="1">
    <source>
        <dbReference type="EMBL" id="KAF5761847.1"/>
    </source>
</evidence>
<dbReference type="Proteomes" id="UP000215914">
    <property type="component" value="Unassembled WGS sequence"/>
</dbReference>
<proteinExistence type="predicted"/>
<evidence type="ECO:0000313" key="2">
    <source>
        <dbReference type="Proteomes" id="UP000215914"/>
    </source>
</evidence>
<name>A0A9K3GZM7_HELAN</name>
<reference evidence="1" key="1">
    <citation type="journal article" date="2017" name="Nature">
        <title>The sunflower genome provides insights into oil metabolism, flowering and Asterid evolution.</title>
        <authorList>
            <person name="Badouin H."/>
            <person name="Gouzy J."/>
            <person name="Grassa C.J."/>
            <person name="Murat F."/>
            <person name="Staton S.E."/>
            <person name="Cottret L."/>
            <person name="Lelandais-Briere C."/>
            <person name="Owens G.L."/>
            <person name="Carrere S."/>
            <person name="Mayjonade B."/>
            <person name="Legrand L."/>
            <person name="Gill N."/>
            <person name="Kane N.C."/>
            <person name="Bowers J.E."/>
            <person name="Hubner S."/>
            <person name="Bellec A."/>
            <person name="Berard A."/>
            <person name="Berges H."/>
            <person name="Blanchet N."/>
            <person name="Boniface M.C."/>
            <person name="Brunel D."/>
            <person name="Catrice O."/>
            <person name="Chaidir N."/>
            <person name="Claudel C."/>
            <person name="Donnadieu C."/>
            <person name="Faraut T."/>
            <person name="Fievet G."/>
            <person name="Helmstetter N."/>
            <person name="King M."/>
            <person name="Knapp S.J."/>
            <person name="Lai Z."/>
            <person name="Le Paslier M.C."/>
            <person name="Lippi Y."/>
            <person name="Lorenzon L."/>
            <person name="Mandel J.R."/>
            <person name="Marage G."/>
            <person name="Marchand G."/>
            <person name="Marquand E."/>
            <person name="Bret-Mestries E."/>
            <person name="Morien E."/>
            <person name="Nambeesan S."/>
            <person name="Nguyen T."/>
            <person name="Pegot-Espagnet P."/>
            <person name="Pouilly N."/>
            <person name="Raftis F."/>
            <person name="Sallet E."/>
            <person name="Schiex T."/>
            <person name="Thomas J."/>
            <person name="Vandecasteele C."/>
            <person name="Vares D."/>
            <person name="Vear F."/>
            <person name="Vautrin S."/>
            <person name="Crespi M."/>
            <person name="Mangin B."/>
            <person name="Burke J.M."/>
            <person name="Salse J."/>
            <person name="Munos S."/>
            <person name="Vincourt P."/>
            <person name="Rieseberg L.H."/>
            <person name="Langlade N.B."/>
        </authorList>
    </citation>
    <scope>NUCLEOTIDE SEQUENCE</scope>
    <source>
        <tissue evidence="1">Leaves</tissue>
    </source>
</reference>
<accession>A0A9K3GZM7</accession>
<comment type="caution">
    <text evidence="1">The sequence shown here is derived from an EMBL/GenBank/DDBJ whole genome shotgun (WGS) entry which is preliminary data.</text>
</comment>
<dbReference type="AlphaFoldDB" id="A0A9K3GZM7"/>
<reference evidence="1" key="2">
    <citation type="submission" date="2020-06" db="EMBL/GenBank/DDBJ databases">
        <title>Helianthus annuus Genome sequencing and assembly Release 2.</title>
        <authorList>
            <person name="Gouzy J."/>
            <person name="Langlade N."/>
            <person name="Munos S."/>
        </authorList>
    </citation>
    <scope>NUCLEOTIDE SEQUENCE</scope>
    <source>
        <tissue evidence="1">Leaves</tissue>
    </source>
</reference>
<dbReference type="EMBL" id="MNCJ02000331">
    <property type="protein sequence ID" value="KAF5761847.1"/>
    <property type="molecule type" value="Genomic_DNA"/>
</dbReference>
<dbReference type="Gramene" id="mRNA:HanXRQr2_Chr16g0769841">
    <property type="protein sequence ID" value="CDS:HanXRQr2_Chr16g0769841.1"/>
    <property type="gene ID" value="HanXRQr2_Chr16g0769841"/>
</dbReference>
<protein>
    <submittedName>
        <fullName evidence="1">Uncharacterized protein</fullName>
    </submittedName>
</protein>